<dbReference type="WBParaSite" id="mrna-Wban_07218">
    <property type="protein sequence ID" value="mrna-Wban_07218"/>
    <property type="gene ID" value="Wban_07218"/>
</dbReference>
<reference evidence="1" key="1">
    <citation type="submission" date="2015-03" db="EMBL/GenBank/DDBJ databases">
        <title>Wuchereria bancrofti Genome Sequencing Papua New Guinea Strain.</title>
        <authorList>
            <person name="Small S.T."/>
            <person name="Serre D."/>
            <person name="Zimmerman P.A."/>
        </authorList>
    </citation>
    <scope>NUCLEOTIDE SEQUENCE [LARGE SCALE GENOMIC DNA]</scope>
    <source>
        <strain evidence="1">pt0022</strain>
    </source>
</reference>
<dbReference type="AlphaFoldDB" id="A0AAF5PY04"/>
<proteinExistence type="predicted"/>
<name>A0AAF5PY04_WUCBA</name>
<evidence type="ECO:0000313" key="1">
    <source>
        <dbReference type="Proteomes" id="UP000093561"/>
    </source>
</evidence>
<reference evidence="2" key="3">
    <citation type="submission" date="2024-02" db="UniProtKB">
        <authorList>
            <consortium name="WormBaseParasite"/>
        </authorList>
    </citation>
    <scope>IDENTIFICATION</scope>
    <source>
        <strain evidence="2">pt0022</strain>
    </source>
</reference>
<organism evidence="1 2">
    <name type="scientific">Wuchereria bancrofti</name>
    <dbReference type="NCBI Taxonomy" id="6293"/>
    <lineage>
        <taxon>Eukaryota</taxon>
        <taxon>Metazoa</taxon>
        <taxon>Ecdysozoa</taxon>
        <taxon>Nematoda</taxon>
        <taxon>Chromadorea</taxon>
        <taxon>Rhabditida</taxon>
        <taxon>Spirurina</taxon>
        <taxon>Spiruromorpha</taxon>
        <taxon>Filarioidea</taxon>
        <taxon>Onchocercidae</taxon>
        <taxon>Wuchereria</taxon>
    </lineage>
</organism>
<dbReference type="Proteomes" id="UP000093561">
    <property type="component" value="Unassembled WGS sequence"/>
</dbReference>
<protein>
    <submittedName>
        <fullName evidence="2">Uncharacterized protein</fullName>
    </submittedName>
</protein>
<evidence type="ECO:0000313" key="2">
    <source>
        <dbReference type="WBParaSite" id="mrna-Wban_07218"/>
    </source>
</evidence>
<sequence>MHACRHACGSTHLCACLCTYLFHFRKKFCAGRKEGATERRRTSLACQHAKIITEEKCRFWRLLNTDGALDDIFSGKTVSRKRSSQLYHLLFSIKCCLFTLENTNKF</sequence>
<reference evidence="1" key="2">
    <citation type="journal article" date="2016" name="Mol. Ecol.">
        <title>Population genomics of the filarial nematode parasite Wuchereria bancrofti from mosquitoes.</title>
        <authorList>
            <person name="Small S.T."/>
            <person name="Reimer L.J."/>
            <person name="Tisch D.J."/>
            <person name="King C.L."/>
            <person name="Christensen B.M."/>
            <person name="Siba P.M."/>
            <person name="Kazura J.W."/>
            <person name="Serre D."/>
            <person name="Zimmerman P.A."/>
        </authorList>
    </citation>
    <scope>NUCLEOTIDE SEQUENCE</scope>
    <source>
        <strain evidence="1">pt0022</strain>
    </source>
</reference>
<accession>A0AAF5PY04</accession>